<dbReference type="CDD" id="cd05233">
    <property type="entry name" value="SDR_c"/>
    <property type="match status" value="1"/>
</dbReference>
<evidence type="ECO:0000313" key="4">
    <source>
        <dbReference type="Proteomes" id="UP000537718"/>
    </source>
</evidence>
<dbReference type="RefSeq" id="WP_183867850.1">
    <property type="nucleotide sequence ID" value="NZ_JACHCF010000006.1"/>
</dbReference>
<evidence type="ECO:0000313" key="3">
    <source>
        <dbReference type="EMBL" id="MBB5621916.1"/>
    </source>
</evidence>
<dbReference type="PRINTS" id="PR00081">
    <property type="entry name" value="GDHRDH"/>
</dbReference>
<organism evidence="3 4">
    <name type="scientific">Pedobacter cryoconitis</name>
    <dbReference type="NCBI Taxonomy" id="188932"/>
    <lineage>
        <taxon>Bacteria</taxon>
        <taxon>Pseudomonadati</taxon>
        <taxon>Bacteroidota</taxon>
        <taxon>Sphingobacteriia</taxon>
        <taxon>Sphingobacteriales</taxon>
        <taxon>Sphingobacteriaceae</taxon>
        <taxon>Pedobacter</taxon>
    </lineage>
</organism>
<dbReference type="PRINTS" id="PR00080">
    <property type="entry name" value="SDRFAMILY"/>
</dbReference>
<dbReference type="PANTHER" id="PTHR24321:SF8">
    <property type="entry name" value="ESTRADIOL 17-BETA-DEHYDROGENASE 8-RELATED"/>
    <property type="match status" value="1"/>
</dbReference>
<dbReference type="SUPFAM" id="SSF51735">
    <property type="entry name" value="NAD(P)-binding Rossmann-fold domains"/>
    <property type="match status" value="1"/>
</dbReference>
<comment type="similarity">
    <text evidence="1">Belongs to the short-chain dehydrogenases/reductases (SDR) family.</text>
</comment>
<dbReference type="Proteomes" id="UP000537718">
    <property type="component" value="Unassembled WGS sequence"/>
</dbReference>
<dbReference type="InterPro" id="IPR002347">
    <property type="entry name" value="SDR_fam"/>
</dbReference>
<name>A0A7W8YU90_9SPHI</name>
<protein>
    <submittedName>
        <fullName evidence="3">NAD(P)-dependent dehydrogenase (Short-subunit alcohol dehydrogenase family)</fullName>
    </submittedName>
</protein>
<dbReference type="AlphaFoldDB" id="A0A7W8YU90"/>
<keyword evidence="2" id="KW-0560">Oxidoreductase</keyword>
<dbReference type="FunFam" id="3.40.50.720:FF:000084">
    <property type="entry name" value="Short-chain dehydrogenase reductase"/>
    <property type="match status" value="1"/>
</dbReference>
<sequence>MNTQVKYDFQNFVALVTGAAQGMGLATAQAFARSGATVVMSDINMEILQPAVDKIISEGGKALAITCDVSNAEEVKSLIETTVSNFGQLDAAYNNAGINTVEIKAADFTLEDYHKIIDVNLNGVWNCMQYELRQMLKQGYGAIVNCSSIGGMAAAKGRAPYSATKHGIVGLTQSAAMDYAEQGIRINAVCPGTIDTPMADSVTGGDKELLASFIKSTPMGRLGKPEEIAAAVLWLSSDAASYVTGQTLVVDGGVLAQ</sequence>
<dbReference type="InterPro" id="IPR020904">
    <property type="entry name" value="Sc_DH/Rdtase_CS"/>
</dbReference>
<accession>A0A7W8YU90</accession>
<gene>
    <name evidence="3" type="ORF">HDE69_002979</name>
</gene>
<reference evidence="3 4" key="1">
    <citation type="submission" date="2020-08" db="EMBL/GenBank/DDBJ databases">
        <title>Genomic Encyclopedia of Type Strains, Phase IV (KMG-V): Genome sequencing to study the core and pangenomes of soil and plant-associated prokaryotes.</title>
        <authorList>
            <person name="Whitman W."/>
        </authorList>
    </citation>
    <scope>NUCLEOTIDE SEQUENCE [LARGE SCALE GENOMIC DNA]</scope>
    <source>
        <strain evidence="3 4">MP7CTX6</strain>
    </source>
</reference>
<comment type="caution">
    <text evidence="3">The sequence shown here is derived from an EMBL/GenBank/DDBJ whole genome shotgun (WGS) entry which is preliminary data.</text>
</comment>
<dbReference type="EMBL" id="JACHCF010000006">
    <property type="protein sequence ID" value="MBB5621916.1"/>
    <property type="molecule type" value="Genomic_DNA"/>
</dbReference>
<dbReference type="NCBIfam" id="NF009466">
    <property type="entry name" value="PRK12826.1-2"/>
    <property type="match status" value="1"/>
</dbReference>
<proteinExistence type="inferred from homology"/>
<evidence type="ECO:0000256" key="1">
    <source>
        <dbReference type="ARBA" id="ARBA00006484"/>
    </source>
</evidence>
<dbReference type="PANTHER" id="PTHR24321">
    <property type="entry name" value="DEHYDROGENASES, SHORT CHAIN"/>
    <property type="match status" value="1"/>
</dbReference>
<dbReference type="NCBIfam" id="NF005559">
    <property type="entry name" value="PRK07231.1"/>
    <property type="match status" value="1"/>
</dbReference>
<dbReference type="Pfam" id="PF13561">
    <property type="entry name" value="adh_short_C2"/>
    <property type="match status" value="1"/>
</dbReference>
<dbReference type="InterPro" id="IPR036291">
    <property type="entry name" value="NAD(P)-bd_dom_sf"/>
</dbReference>
<evidence type="ECO:0000256" key="2">
    <source>
        <dbReference type="ARBA" id="ARBA00023002"/>
    </source>
</evidence>
<dbReference type="GO" id="GO:0016491">
    <property type="term" value="F:oxidoreductase activity"/>
    <property type="evidence" value="ECO:0007669"/>
    <property type="project" value="UniProtKB-KW"/>
</dbReference>
<dbReference type="PROSITE" id="PS00061">
    <property type="entry name" value="ADH_SHORT"/>
    <property type="match status" value="1"/>
</dbReference>
<dbReference type="Gene3D" id="3.40.50.720">
    <property type="entry name" value="NAD(P)-binding Rossmann-like Domain"/>
    <property type="match status" value="1"/>
</dbReference>